<evidence type="ECO:0000256" key="15">
    <source>
        <dbReference type="ARBA" id="ARBA00023049"/>
    </source>
</evidence>
<dbReference type="PANTHER" id="PTHR12053">
    <property type="entry name" value="PROTEASE FAMILY M28 PLASMA GLUTAMATE CARBOXYPEPTIDASE-RELATED"/>
    <property type="match status" value="1"/>
</dbReference>
<evidence type="ECO:0000256" key="17">
    <source>
        <dbReference type="ARBA" id="ARBA00023180"/>
    </source>
</evidence>
<proteinExistence type="predicted"/>
<evidence type="ECO:0000256" key="3">
    <source>
        <dbReference type="ARBA" id="ARBA00004555"/>
    </source>
</evidence>
<keyword evidence="6" id="KW-0964">Secreted</keyword>
<keyword evidence="7" id="KW-0121">Carboxypeptidase</keyword>
<evidence type="ECO:0000313" key="24">
    <source>
        <dbReference type="EMBL" id="WCT72113.1"/>
    </source>
</evidence>
<dbReference type="SUPFAM" id="SSF53187">
    <property type="entry name" value="Zn-dependent exopeptidases"/>
    <property type="match status" value="1"/>
</dbReference>
<dbReference type="Proteomes" id="UP001220395">
    <property type="component" value="Chromosome"/>
</dbReference>
<evidence type="ECO:0000256" key="12">
    <source>
        <dbReference type="ARBA" id="ARBA00022824"/>
    </source>
</evidence>
<evidence type="ECO:0000256" key="2">
    <source>
        <dbReference type="ARBA" id="ARBA00004371"/>
    </source>
</evidence>
<keyword evidence="8" id="KW-0645">Protease</keyword>
<evidence type="ECO:0000256" key="14">
    <source>
        <dbReference type="ARBA" id="ARBA00023034"/>
    </source>
</evidence>
<keyword evidence="10 22" id="KW-0732">Signal</keyword>
<keyword evidence="11" id="KW-0378">Hydrolase</keyword>
<keyword evidence="14" id="KW-0333">Golgi apparatus</keyword>
<evidence type="ECO:0000256" key="9">
    <source>
        <dbReference type="ARBA" id="ARBA00022723"/>
    </source>
</evidence>
<evidence type="ECO:0000256" key="1">
    <source>
        <dbReference type="ARBA" id="ARBA00004240"/>
    </source>
</evidence>
<evidence type="ECO:0000256" key="6">
    <source>
        <dbReference type="ARBA" id="ARBA00022525"/>
    </source>
</evidence>
<keyword evidence="25" id="KW-1185">Reference proteome</keyword>
<evidence type="ECO:0000256" key="21">
    <source>
        <dbReference type="SAM" id="MobiDB-lite"/>
    </source>
</evidence>
<organism evidence="24 25">
    <name type="scientific">Sphingomonas naphthae</name>
    <dbReference type="NCBI Taxonomy" id="1813468"/>
    <lineage>
        <taxon>Bacteria</taxon>
        <taxon>Pseudomonadati</taxon>
        <taxon>Pseudomonadota</taxon>
        <taxon>Alphaproteobacteria</taxon>
        <taxon>Sphingomonadales</taxon>
        <taxon>Sphingomonadaceae</taxon>
        <taxon>Sphingomonas</taxon>
    </lineage>
</organism>
<dbReference type="Pfam" id="PF04389">
    <property type="entry name" value="Peptidase_M28"/>
    <property type="match status" value="1"/>
</dbReference>
<evidence type="ECO:0000256" key="20">
    <source>
        <dbReference type="ARBA" id="ARBA00033328"/>
    </source>
</evidence>
<name>A0ABY7TGY3_9SPHN</name>
<evidence type="ECO:0000256" key="19">
    <source>
        <dbReference type="ARBA" id="ARBA00025833"/>
    </source>
</evidence>
<evidence type="ECO:0000256" key="16">
    <source>
        <dbReference type="ARBA" id="ARBA00023145"/>
    </source>
</evidence>
<dbReference type="EMBL" id="CP117411">
    <property type="protein sequence ID" value="WCT72113.1"/>
    <property type="molecule type" value="Genomic_DNA"/>
</dbReference>
<evidence type="ECO:0000256" key="5">
    <source>
        <dbReference type="ARBA" id="ARBA00014116"/>
    </source>
</evidence>
<evidence type="ECO:0000256" key="8">
    <source>
        <dbReference type="ARBA" id="ARBA00022670"/>
    </source>
</evidence>
<dbReference type="InterPro" id="IPR039866">
    <property type="entry name" value="CPQ"/>
</dbReference>
<feature type="chain" id="PRO_5046251224" description="Carboxypeptidase Q" evidence="22">
    <location>
        <begin position="22"/>
        <end position="537"/>
    </location>
</feature>
<evidence type="ECO:0000313" key="25">
    <source>
        <dbReference type="Proteomes" id="UP001220395"/>
    </source>
</evidence>
<evidence type="ECO:0000256" key="7">
    <source>
        <dbReference type="ARBA" id="ARBA00022645"/>
    </source>
</evidence>
<evidence type="ECO:0000256" key="13">
    <source>
        <dbReference type="ARBA" id="ARBA00022833"/>
    </source>
</evidence>
<protein>
    <recommendedName>
        <fullName evidence="5">Carboxypeptidase Q</fullName>
    </recommendedName>
    <alternativeName>
        <fullName evidence="20">Plasma glutamate carboxypeptidase</fullName>
    </alternativeName>
</protein>
<dbReference type="PANTHER" id="PTHR12053:SF3">
    <property type="entry name" value="CARBOXYPEPTIDASE Q"/>
    <property type="match status" value="1"/>
</dbReference>
<dbReference type="InterPro" id="IPR007484">
    <property type="entry name" value="Peptidase_M28"/>
</dbReference>
<comment type="subunit">
    <text evidence="19">Homodimer. The monomeric form is inactive while the homodimer is active.</text>
</comment>
<evidence type="ECO:0000256" key="10">
    <source>
        <dbReference type="ARBA" id="ARBA00022729"/>
    </source>
</evidence>
<reference evidence="24 25" key="1">
    <citation type="submission" date="2023-02" db="EMBL/GenBank/DDBJ databases">
        <title>Genome sequence of Sphingomonas naphthae.</title>
        <authorList>
            <person name="Kim S."/>
            <person name="Heo J."/>
            <person name="Kwon S.-W."/>
        </authorList>
    </citation>
    <scope>NUCLEOTIDE SEQUENCE [LARGE SCALE GENOMIC DNA]</scope>
    <source>
        <strain evidence="24 25">KACC 18716</strain>
    </source>
</reference>
<keyword evidence="12" id="KW-0256">Endoplasmic reticulum</keyword>
<keyword evidence="9" id="KW-0479">Metal-binding</keyword>
<evidence type="ECO:0000256" key="4">
    <source>
        <dbReference type="ARBA" id="ARBA00004613"/>
    </source>
</evidence>
<sequence>MRLNTLIAALASTALVAPAVAAPLDAPTINRIADQSFQHSQVMQTAAYLTDRIGGRMTNSPAMREAEKWTQGQFKGWGLSNVHLEGFEFGRGWWIENASVRMVSPRPITLRSIPIAWTPATTGTLSAPIIVAPMAKERDFAEWRGKLAGKIVLVTYPAPAKDDEAAAPFKRLTRDDITRINKVEQPDLDPDFDKPRYERTVWPRKLDAFLKAEGAVAWARMSYRDNGLVHGEGYRYQVGDTAALPGVEIAAEDYRRLARLAKTGPVTLEINSNVHFVDTDTKAYNVLADLPGSDPKAGYVMAGAHLDSWVAADGATDNAAGSAIIMEAARILKAIGATPKRTIRFALWAGEEQGIHGSDAYVRQHLATRPLNADPEKAALGPSFNSRTYPVTKLPGYSDLAGYFNIDNGGGRLRGLYTEGNFAAVPMLKDWLSPFEGFDATSVVAAKTGGTDHVYMQTVGLPGFQFIQDPLDYGSRTHHSSVDTYDHLRATDLRQAAVILASVLLSAANSDKPIPAGTTPTQPNDTDPFRYKDPSKD</sequence>
<accession>A0ABY7TGY3</accession>
<feature type="region of interest" description="Disordered" evidence="21">
    <location>
        <begin position="511"/>
        <end position="537"/>
    </location>
</feature>
<keyword evidence="13" id="KW-0862">Zinc</keyword>
<feature type="compositionally biased region" description="Basic and acidic residues" evidence="21">
    <location>
        <begin position="527"/>
        <end position="537"/>
    </location>
</feature>
<feature type="signal peptide" evidence="22">
    <location>
        <begin position="1"/>
        <end position="21"/>
    </location>
</feature>
<evidence type="ECO:0000259" key="23">
    <source>
        <dbReference type="Pfam" id="PF04389"/>
    </source>
</evidence>
<feature type="domain" description="Peptidase M28" evidence="23">
    <location>
        <begin position="285"/>
        <end position="501"/>
    </location>
</feature>
<dbReference type="Gene3D" id="3.40.630.10">
    <property type="entry name" value="Zn peptidases"/>
    <property type="match status" value="2"/>
</dbReference>
<dbReference type="RefSeq" id="WP_273686065.1">
    <property type="nucleotide sequence ID" value="NZ_CP117411.1"/>
</dbReference>
<evidence type="ECO:0000256" key="11">
    <source>
        <dbReference type="ARBA" id="ARBA00022801"/>
    </source>
</evidence>
<comment type="subcellular location">
    <subcellularLocation>
        <location evidence="1">Endoplasmic reticulum</location>
    </subcellularLocation>
    <subcellularLocation>
        <location evidence="3">Golgi apparatus</location>
    </subcellularLocation>
    <subcellularLocation>
        <location evidence="2">Lysosome</location>
    </subcellularLocation>
    <subcellularLocation>
        <location evidence="4">Secreted</location>
    </subcellularLocation>
</comment>
<evidence type="ECO:0000256" key="18">
    <source>
        <dbReference type="ARBA" id="ARBA00023228"/>
    </source>
</evidence>
<keyword evidence="15" id="KW-0482">Metalloprotease</keyword>
<keyword evidence="17" id="KW-0325">Glycoprotein</keyword>
<keyword evidence="16" id="KW-0865">Zymogen</keyword>
<evidence type="ECO:0000256" key="22">
    <source>
        <dbReference type="SAM" id="SignalP"/>
    </source>
</evidence>
<keyword evidence="18" id="KW-0458">Lysosome</keyword>
<gene>
    <name evidence="24" type="ORF">PQ455_10695</name>
</gene>